<dbReference type="SMART" id="SM00471">
    <property type="entry name" value="HDc"/>
    <property type="match status" value="1"/>
</dbReference>
<dbReference type="PROSITE" id="PS50043">
    <property type="entry name" value="HTH_LUXR_2"/>
    <property type="match status" value="1"/>
</dbReference>
<dbReference type="OrthoDB" id="9802066at2"/>
<dbReference type="InterPro" id="IPR003607">
    <property type="entry name" value="HD/PDEase_dom"/>
</dbReference>
<dbReference type="PRINTS" id="PR00038">
    <property type="entry name" value="HTHLUXR"/>
</dbReference>
<organism evidence="3 4">
    <name type="scientific">Arthrobacter livingstonensis</name>
    <dbReference type="NCBI Taxonomy" id="670078"/>
    <lineage>
        <taxon>Bacteria</taxon>
        <taxon>Bacillati</taxon>
        <taxon>Actinomycetota</taxon>
        <taxon>Actinomycetes</taxon>
        <taxon>Micrococcales</taxon>
        <taxon>Micrococcaceae</taxon>
        <taxon>Arthrobacter</taxon>
    </lineage>
</organism>
<dbReference type="Gene3D" id="1.10.3210.10">
    <property type="entry name" value="Hypothetical protein af1432"/>
    <property type="match status" value="2"/>
</dbReference>
<reference evidence="3 4" key="1">
    <citation type="submission" date="2018-05" db="EMBL/GenBank/DDBJ databases">
        <title>Genetic diversity of glacier-inhabiting Cryobacterium bacteria in China and description of Cryobacterium mengkeensis sp. nov. and Arthrobacter glacialis sp. nov.</title>
        <authorList>
            <person name="Liu Q."/>
            <person name="Xin Y.-H."/>
        </authorList>
    </citation>
    <scope>NUCLEOTIDE SEQUENCE [LARGE SCALE GENOMIC DNA]</scope>
    <source>
        <strain evidence="3 4">LI2</strain>
    </source>
</reference>
<accession>A0A2V5L7K3</accession>
<dbReference type="Pfam" id="PF00196">
    <property type="entry name" value="GerE"/>
    <property type="match status" value="1"/>
</dbReference>
<dbReference type="CDD" id="cd00077">
    <property type="entry name" value="HDc"/>
    <property type="match status" value="2"/>
</dbReference>
<dbReference type="SUPFAM" id="SSF46894">
    <property type="entry name" value="C-terminal effector domain of the bipartite response regulators"/>
    <property type="match status" value="1"/>
</dbReference>
<evidence type="ECO:0000259" key="1">
    <source>
        <dbReference type="PROSITE" id="PS50043"/>
    </source>
</evidence>
<feature type="domain" description="HTH luxR-type" evidence="1">
    <location>
        <begin position="491"/>
        <end position="556"/>
    </location>
</feature>
<dbReference type="Proteomes" id="UP000247832">
    <property type="component" value="Unassembled WGS sequence"/>
</dbReference>
<dbReference type="InterPro" id="IPR016032">
    <property type="entry name" value="Sig_transdc_resp-reg_C-effctor"/>
</dbReference>
<protein>
    <submittedName>
        <fullName evidence="3">LuxR family transcriptional regulator</fullName>
    </submittedName>
</protein>
<dbReference type="GO" id="GO:0003677">
    <property type="term" value="F:DNA binding"/>
    <property type="evidence" value="ECO:0007669"/>
    <property type="project" value="InterPro"/>
</dbReference>
<dbReference type="InterPro" id="IPR052020">
    <property type="entry name" value="Cyclic_di-GMP/3'3'-cGAMP_PDE"/>
</dbReference>
<keyword evidence="4" id="KW-1185">Reference proteome</keyword>
<dbReference type="InterPro" id="IPR000792">
    <property type="entry name" value="Tscrpt_reg_LuxR_C"/>
</dbReference>
<dbReference type="Gene3D" id="1.10.10.10">
    <property type="entry name" value="Winged helix-like DNA-binding domain superfamily/Winged helix DNA-binding domain"/>
    <property type="match status" value="1"/>
</dbReference>
<evidence type="ECO:0000313" key="4">
    <source>
        <dbReference type="Proteomes" id="UP000247832"/>
    </source>
</evidence>
<dbReference type="InterPro" id="IPR037522">
    <property type="entry name" value="HD_GYP_dom"/>
</dbReference>
<dbReference type="PANTHER" id="PTHR45228">
    <property type="entry name" value="CYCLIC DI-GMP PHOSPHODIESTERASE TM_0186-RELATED"/>
    <property type="match status" value="1"/>
</dbReference>
<comment type="caution">
    <text evidence="3">The sequence shown here is derived from an EMBL/GenBank/DDBJ whole genome shotgun (WGS) entry which is preliminary data.</text>
</comment>
<name>A0A2V5L7K3_9MICC</name>
<dbReference type="GO" id="GO:0006355">
    <property type="term" value="P:regulation of DNA-templated transcription"/>
    <property type="evidence" value="ECO:0007669"/>
    <property type="project" value="InterPro"/>
</dbReference>
<dbReference type="PROSITE" id="PS51832">
    <property type="entry name" value="HD_GYP"/>
    <property type="match status" value="2"/>
</dbReference>
<feature type="domain" description="HD-GYP" evidence="2">
    <location>
        <begin position="70"/>
        <end position="285"/>
    </location>
</feature>
<dbReference type="SUPFAM" id="SSF109604">
    <property type="entry name" value="HD-domain/PDEase-like"/>
    <property type="match status" value="2"/>
</dbReference>
<gene>
    <name evidence="3" type="ORF">CVV68_12775</name>
</gene>
<sequence length="563" mass="60438">MPAKQPRPAAYRRLSRRILEAVTEATSGSASAGRPPDALGAAGPVPVGHAGAPHRTEILAALSLAIDLGLGQPMEHMLRATLLGLRIADRAGVDPAARGRIYYANLLAWIGCHADSFELAALFGDDIGFRADYYMVDARGLPMLSLMLRHAGSGLPPLKRTARRSLFAATAATAVRALIRSHCTSAGHLAYRVGLDAGMPAILSHTFERWDGKGLPEGRSGVEIPLEMRIAQLADVAEVFLRTRGLDAAVATVRNRRGTQFDPELADLFCKYAGELTESLLDIDPWPAALAQAPDNRALAGEELDTVLAAVGDFADLKSPYTAGHSRAVATLAAETAAEYGLKAAEIEVLRRAGWVHDLGRMGVSNGVWDKKSPLSSMDLERIQMYPFFGERILGRVPGMGRVAEVAGAHHERLDGSGYPRGRGGADLDPSQRILAAADAYQTSLEPRPHRPEMSPQAAGQRLRAEVGAGRLEERAVDAVLVAAGQKERRRRVWPKGLTEREAEVLGLLCHGMNNREIASALVISPKTARNHVEHIYLKIGAGNRVSATLFALDQGLWDRAAG</sequence>
<dbReference type="SMART" id="SM00421">
    <property type="entry name" value="HTH_LUXR"/>
    <property type="match status" value="1"/>
</dbReference>
<dbReference type="CDD" id="cd06170">
    <property type="entry name" value="LuxR_C_like"/>
    <property type="match status" value="1"/>
</dbReference>
<evidence type="ECO:0000313" key="3">
    <source>
        <dbReference type="EMBL" id="PYI66682.1"/>
    </source>
</evidence>
<feature type="domain" description="HD-GYP" evidence="2">
    <location>
        <begin position="300"/>
        <end position="496"/>
    </location>
</feature>
<dbReference type="EMBL" id="QJVD01000013">
    <property type="protein sequence ID" value="PYI66682.1"/>
    <property type="molecule type" value="Genomic_DNA"/>
</dbReference>
<dbReference type="Pfam" id="PF13487">
    <property type="entry name" value="HD_5"/>
    <property type="match status" value="2"/>
</dbReference>
<dbReference type="InterPro" id="IPR036388">
    <property type="entry name" value="WH-like_DNA-bd_sf"/>
</dbReference>
<dbReference type="AlphaFoldDB" id="A0A2V5L7K3"/>
<evidence type="ECO:0000259" key="2">
    <source>
        <dbReference type="PROSITE" id="PS51832"/>
    </source>
</evidence>
<proteinExistence type="predicted"/>